<feature type="signal peptide" evidence="1">
    <location>
        <begin position="1"/>
        <end position="17"/>
    </location>
</feature>
<keyword evidence="1" id="KW-0732">Signal</keyword>
<name>A0A6A6UWE7_9PEZI</name>
<feature type="chain" id="PRO_5025476323" evidence="1">
    <location>
        <begin position="18"/>
        <end position="164"/>
    </location>
</feature>
<proteinExistence type="predicted"/>
<protein>
    <submittedName>
        <fullName evidence="2">Uncharacterized protein</fullName>
    </submittedName>
</protein>
<dbReference type="Proteomes" id="UP000799302">
    <property type="component" value="Unassembled WGS sequence"/>
</dbReference>
<evidence type="ECO:0000313" key="2">
    <source>
        <dbReference type="EMBL" id="KAF2675398.1"/>
    </source>
</evidence>
<dbReference type="EMBL" id="MU004230">
    <property type="protein sequence ID" value="KAF2675398.1"/>
    <property type="molecule type" value="Genomic_DNA"/>
</dbReference>
<reference evidence="2" key="1">
    <citation type="journal article" date="2020" name="Stud. Mycol.">
        <title>101 Dothideomycetes genomes: a test case for predicting lifestyles and emergence of pathogens.</title>
        <authorList>
            <person name="Haridas S."/>
            <person name="Albert R."/>
            <person name="Binder M."/>
            <person name="Bloem J."/>
            <person name="Labutti K."/>
            <person name="Salamov A."/>
            <person name="Andreopoulos B."/>
            <person name="Baker S."/>
            <person name="Barry K."/>
            <person name="Bills G."/>
            <person name="Bluhm B."/>
            <person name="Cannon C."/>
            <person name="Castanera R."/>
            <person name="Culley D."/>
            <person name="Daum C."/>
            <person name="Ezra D."/>
            <person name="Gonzalez J."/>
            <person name="Henrissat B."/>
            <person name="Kuo A."/>
            <person name="Liang C."/>
            <person name="Lipzen A."/>
            <person name="Lutzoni F."/>
            <person name="Magnuson J."/>
            <person name="Mondo S."/>
            <person name="Nolan M."/>
            <person name="Ohm R."/>
            <person name="Pangilinan J."/>
            <person name="Park H.-J."/>
            <person name="Ramirez L."/>
            <person name="Alfaro M."/>
            <person name="Sun H."/>
            <person name="Tritt A."/>
            <person name="Yoshinaga Y."/>
            <person name="Zwiers L.-H."/>
            <person name="Turgeon B."/>
            <person name="Goodwin S."/>
            <person name="Spatafora J."/>
            <person name="Crous P."/>
            <person name="Grigoriev I."/>
        </authorList>
    </citation>
    <scope>NUCLEOTIDE SEQUENCE</scope>
    <source>
        <strain evidence="2">CBS 115976</strain>
    </source>
</reference>
<sequence length="164" mass="16674">MKSLSMFLFASTALASAIGMPLEPAKPATLPSIATGPSIASCSSGGKAAVFNATSTGGLDLKPFIFWTSTPATTPPLVMSMVLGAIQGSGGVIRSNLTVPSTSFRGISASAPAGIVNLIEEYGKGFGYLTEMDCVAPTIVGAPARNVVKKPAGGLKWRKLPSRS</sequence>
<organism evidence="2 3">
    <name type="scientific">Microthyrium microscopicum</name>
    <dbReference type="NCBI Taxonomy" id="703497"/>
    <lineage>
        <taxon>Eukaryota</taxon>
        <taxon>Fungi</taxon>
        <taxon>Dikarya</taxon>
        <taxon>Ascomycota</taxon>
        <taxon>Pezizomycotina</taxon>
        <taxon>Dothideomycetes</taxon>
        <taxon>Dothideomycetes incertae sedis</taxon>
        <taxon>Microthyriales</taxon>
        <taxon>Microthyriaceae</taxon>
        <taxon>Microthyrium</taxon>
    </lineage>
</organism>
<dbReference type="AlphaFoldDB" id="A0A6A6UWE7"/>
<gene>
    <name evidence="2" type="ORF">BT63DRAFT_475014</name>
</gene>
<evidence type="ECO:0000256" key="1">
    <source>
        <dbReference type="SAM" id="SignalP"/>
    </source>
</evidence>
<evidence type="ECO:0000313" key="3">
    <source>
        <dbReference type="Proteomes" id="UP000799302"/>
    </source>
</evidence>
<accession>A0A6A6UWE7</accession>
<keyword evidence="3" id="KW-1185">Reference proteome</keyword>